<name>A0A0F9NYA4_9ZZZZ</name>
<comment type="caution">
    <text evidence="1">The sequence shown here is derived from an EMBL/GenBank/DDBJ whole genome shotgun (WGS) entry which is preliminary data.</text>
</comment>
<protein>
    <submittedName>
        <fullName evidence="1">Uncharacterized protein</fullName>
    </submittedName>
</protein>
<dbReference type="EMBL" id="LAZR01003556">
    <property type="protein sequence ID" value="KKN17107.1"/>
    <property type="molecule type" value="Genomic_DNA"/>
</dbReference>
<dbReference type="AlphaFoldDB" id="A0A0F9NYA4"/>
<reference evidence="1" key="1">
    <citation type="journal article" date="2015" name="Nature">
        <title>Complex archaea that bridge the gap between prokaryotes and eukaryotes.</title>
        <authorList>
            <person name="Spang A."/>
            <person name="Saw J.H."/>
            <person name="Jorgensen S.L."/>
            <person name="Zaremba-Niedzwiedzka K."/>
            <person name="Martijn J."/>
            <person name="Lind A.E."/>
            <person name="van Eijk R."/>
            <person name="Schleper C."/>
            <person name="Guy L."/>
            <person name="Ettema T.J."/>
        </authorList>
    </citation>
    <scope>NUCLEOTIDE SEQUENCE</scope>
</reference>
<gene>
    <name evidence="1" type="ORF">LCGC14_0969200</name>
</gene>
<proteinExistence type="predicted"/>
<evidence type="ECO:0000313" key="1">
    <source>
        <dbReference type="EMBL" id="KKN17107.1"/>
    </source>
</evidence>
<sequence>MPTSIAEDTYTCGRPSFPWVTMAKIKKSLQKQFLADKLVFIDDTEPGSQFFQLREVNDVLHSGRQGFLIAGSPFLVNETEVLVEIIDANGDPIFVSAVRNYAEGQARFVSIEVYEDTPVGPAAMTILGELAIQPNGEPIPEQFRGTFNVKFQRQFIVDPLRLNDSKIRVFKTPELLVSEILAPFRKAVTSSFETRFGTGSAQGNTLIHTINPSDPTPNIYTIATPSTPISKSMEGGGFTASFTASDVDGFFSGVFTSSIASVISDNIFQVSPGLMNPAGSSFVPFGTSNFTISFQDDTVFSTTTLTRSFADVQLIKLKTFSGDIARTKLFVKSIDSEGSFEIIGDQLLESLEVTTTASANLGPATKMGNFFAQEIVDEFWVGGTITQSINPPYIPDAGAIVVSRNTDTLIDSMHISNAPELRGGSGSTGSPTKFIGLTGSVALPFVAGLEYEFGMDATCLKSNDAFVGKLEVFLTGSSFPSSNPLGQKLTEVIIPSGVQRSIQRDLITNFVPVADGTGKLQFVITAGEWYLADVFIKSSLETGFNPDCAEFLLPVFGKRFEQLQFKAQLFDPNNNVFPEEILSDIVFFNGGNLLLRGTDHRIEGKLTVSPSGSGVTLSSVGFLNEAGNPVSGSAIYMGEGRVFHKDTAILLAEDVDGDPIISMGDKLKGFIDPTTGEFVLQIIGTILVGSGSSFVDIRSLLPRKPTDEFFHRIRGLNLDFYDVLGKKAITAGQVQSDTEANFVNAEQIVRMGKYTRGTIPRTVPASSPLIISGITGSLNPFSATTVTVEISGSGTIDIDPATIIWNNTLYGNMRVDIDEVLLIAGEGAYEVDFELKVDTSWVGFASGSNPGTPSEELNLGGTRTVQTITIDEDFFIATTGSFSPDPFISYPIHIPEERPAGFNTLYVLVSLILTTTQD</sequence>
<organism evidence="1">
    <name type="scientific">marine sediment metagenome</name>
    <dbReference type="NCBI Taxonomy" id="412755"/>
    <lineage>
        <taxon>unclassified sequences</taxon>
        <taxon>metagenomes</taxon>
        <taxon>ecological metagenomes</taxon>
    </lineage>
</organism>
<accession>A0A0F9NYA4</accession>